<proteinExistence type="predicted"/>
<keyword evidence="4" id="KW-1185">Reference proteome</keyword>
<organism evidence="3 4">
    <name type="scientific">Corynebacterium gerontici</name>
    <dbReference type="NCBI Taxonomy" id="2079234"/>
    <lineage>
        <taxon>Bacteria</taxon>
        <taxon>Bacillati</taxon>
        <taxon>Actinomycetota</taxon>
        <taxon>Actinomycetes</taxon>
        <taxon>Mycobacteriales</taxon>
        <taxon>Corynebacteriaceae</taxon>
        <taxon>Corynebacterium</taxon>
    </lineage>
</organism>
<dbReference type="OrthoDB" id="4427276at2"/>
<dbReference type="SUPFAM" id="SSF50249">
    <property type="entry name" value="Nucleic acid-binding proteins"/>
    <property type="match status" value="1"/>
</dbReference>
<accession>A0A3G6J699</accession>
<dbReference type="AlphaFoldDB" id="A0A3G6J699"/>
<protein>
    <recommendedName>
        <fullName evidence="2">Single-stranded DNA-binding protein</fullName>
    </recommendedName>
</protein>
<dbReference type="InterPro" id="IPR012340">
    <property type="entry name" value="NA-bd_OB-fold"/>
</dbReference>
<dbReference type="KEGG" id="cgk:CGERO_08375"/>
<evidence type="ECO:0000256" key="1">
    <source>
        <dbReference type="ARBA" id="ARBA00023125"/>
    </source>
</evidence>
<gene>
    <name evidence="3" type="primary">ssb1</name>
    <name evidence="3" type="ORF">CGERO_08375</name>
</gene>
<name>A0A3G6J699_9CORY</name>
<dbReference type="InterPro" id="IPR000424">
    <property type="entry name" value="Primosome_PriB/ssb"/>
</dbReference>
<dbReference type="InterPro" id="IPR011344">
    <property type="entry name" value="ssDNA-bd"/>
</dbReference>
<sequence length="156" mass="17731">MHTQTTIIGNLVDDPRYFQFNNGENEPGHKVTFRVASSRRRLRHVGGQEEWYDADQLFINVECWGELAINAKRSLRKGHPVICLGQLVTNSWGEGDAKRSDIVLRSNHVAFELSRYVVGSKRTDAQEHVPDKDLNFADLGEPDKIIEGKKEEVAPF</sequence>
<reference evidence="3 4" key="1">
    <citation type="submission" date="2018-11" db="EMBL/GenBank/DDBJ databases">
        <authorList>
            <person name="Kleinhagauer T."/>
            <person name="Glaeser S.P."/>
            <person name="Spergser J."/>
            <person name="Ruckert C."/>
            <person name="Kaempfer P."/>
            <person name="Busse H.-J."/>
        </authorList>
    </citation>
    <scope>NUCLEOTIDE SEQUENCE [LARGE SCALE GENOMIC DNA]</scope>
    <source>
        <strain evidence="3 4">W8</strain>
    </source>
</reference>
<dbReference type="GO" id="GO:0003697">
    <property type="term" value="F:single-stranded DNA binding"/>
    <property type="evidence" value="ECO:0007669"/>
    <property type="project" value="InterPro"/>
</dbReference>
<dbReference type="Proteomes" id="UP000271587">
    <property type="component" value="Chromosome"/>
</dbReference>
<dbReference type="GO" id="GO:0006260">
    <property type="term" value="P:DNA replication"/>
    <property type="evidence" value="ECO:0007669"/>
    <property type="project" value="InterPro"/>
</dbReference>
<evidence type="ECO:0000313" key="3">
    <source>
        <dbReference type="EMBL" id="AZA11970.1"/>
    </source>
</evidence>
<evidence type="ECO:0000313" key="4">
    <source>
        <dbReference type="Proteomes" id="UP000271587"/>
    </source>
</evidence>
<dbReference type="Gene3D" id="2.40.50.140">
    <property type="entry name" value="Nucleic acid-binding proteins"/>
    <property type="match status" value="1"/>
</dbReference>
<dbReference type="EMBL" id="CP033897">
    <property type="protein sequence ID" value="AZA11970.1"/>
    <property type="molecule type" value="Genomic_DNA"/>
</dbReference>
<dbReference type="CDD" id="cd04496">
    <property type="entry name" value="SSB_OBF"/>
    <property type="match status" value="1"/>
</dbReference>
<dbReference type="PIRSF" id="PIRSF002070">
    <property type="entry name" value="SSB"/>
    <property type="match status" value="1"/>
</dbReference>
<evidence type="ECO:0000256" key="2">
    <source>
        <dbReference type="PIRNR" id="PIRNR002070"/>
    </source>
</evidence>
<dbReference type="Pfam" id="PF00436">
    <property type="entry name" value="SSB"/>
    <property type="match status" value="1"/>
</dbReference>
<dbReference type="PROSITE" id="PS50935">
    <property type="entry name" value="SSB"/>
    <property type="match status" value="1"/>
</dbReference>
<keyword evidence="1 2" id="KW-0238">DNA-binding</keyword>
<dbReference type="RefSeq" id="WP_123934970.1">
    <property type="nucleotide sequence ID" value="NZ_CP033897.1"/>
</dbReference>